<dbReference type="InterPro" id="IPR004358">
    <property type="entry name" value="Sig_transdc_His_kin-like_C"/>
</dbReference>
<dbReference type="Pfam" id="PF02518">
    <property type="entry name" value="HATPase_c"/>
    <property type="match status" value="1"/>
</dbReference>
<keyword evidence="11 15" id="KW-1133">Transmembrane helix</keyword>
<evidence type="ECO:0000256" key="3">
    <source>
        <dbReference type="ARBA" id="ARBA00012438"/>
    </source>
</evidence>
<evidence type="ECO:0000313" key="19">
    <source>
        <dbReference type="Proteomes" id="UP000540989"/>
    </source>
</evidence>
<keyword evidence="7 15" id="KW-0812">Transmembrane</keyword>
<evidence type="ECO:0000256" key="8">
    <source>
        <dbReference type="ARBA" id="ARBA00022741"/>
    </source>
</evidence>
<evidence type="ECO:0000256" key="5">
    <source>
        <dbReference type="ARBA" id="ARBA00022553"/>
    </source>
</evidence>
<dbReference type="SMART" id="SM00387">
    <property type="entry name" value="HATPase_c"/>
    <property type="match status" value="1"/>
</dbReference>
<protein>
    <recommendedName>
        <fullName evidence="3">histidine kinase</fullName>
        <ecNumber evidence="3">2.7.13.3</ecNumber>
    </recommendedName>
</protein>
<evidence type="ECO:0000256" key="9">
    <source>
        <dbReference type="ARBA" id="ARBA00022777"/>
    </source>
</evidence>
<keyword evidence="6" id="KW-0808">Transferase</keyword>
<dbReference type="PRINTS" id="PR00344">
    <property type="entry name" value="BCTRLSENSOR"/>
</dbReference>
<dbReference type="SUPFAM" id="SSF47384">
    <property type="entry name" value="Homodimeric domain of signal transducing histidine kinase"/>
    <property type="match status" value="1"/>
</dbReference>
<comment type="caution">
    <text evidence="18">The sequence shown here is derived from an EMBL/GenBank/DDBJ whole genome shotgun (WGS) entry which is preliminary data.</text>
</comment>
<keyword evidence="8" id="KW-0547">Nucleotide-binding</keyword>
<evidence type="ECO:0000256" key="2">
    <source>
        <dbReference type="ARBA" id="ARBA00004651"/>
    </source>
</evidence>
<dbReference type="GO" id="GO:0005886">
    <property type="term" value="C:plasma membrane"/>
    <property type="evidence" value="ECO:0007669"/>
    <property type="project" value="UniProtKB-SubCell"/>
</dbReference>
<keyword evidence="19" id="KW-1185">Reference proteome</keyword>
<dbReference type="GO" id="GO:0005524">
    <property type="term" value="F:ATP binding"/>
    <property type="evidence" value="ECO:0007669"/>
    <property type="project" value="UniProtKB-KW"/>
</dbReference>
<dbReference type="EC" id="2.7.13.3" evidence="3"/>
<feature type="transmembrane region" description="Helical" evidence="15">
    <location>
        <begin position="172"/>
        <end position="191"/>
    </location>
</feature>
<dbReference type="PANTHER" id="PTHR45528:SF1">
    <property type="entry name" value="SENSOR HISTIDINE KINASE CPXA"/>
    <property type="match status" value="1"/>
</dbReference>
<dbReference type="PROSITE" id="PS50885">
    <property type="entry name" value="HAMP"/>
    <property type="match status" value="1"/>
</dbReference>
<name>A0A7W8E5H0_9BACT</name>
<dbReference type="InterPro" id="IPR036097">
    <property type="entry name" value="HisK_dim/P_sf"/>
</dbReference>
<dbReference type="InterPro" id="IPR003660">
    <property type="entry name" value="HAMP_dom"/>
</dbReference>
<evidence type="ECO:0000256" key="6">
    <source>
        <dbReference type="ARBA" id="ARBA00022679"/>
    </source>
</evidence>
<keyword evidence="5" id="KW-0597">Phosphoprotein</keyword>
<comment type="subcellular location">
    <subcellularLocation>
        <location evidence="2">Cell membrane</location>
        <topology evidence="2">Multi-pass membrane protein</topology>
    </subcellularLocation>
</comment>
<evidence type="ECO:0000256" key="13">
    <source>
        <dbReference type="ARBA" id="ARBA00023136"/>
    </source>
</evidence>
<dbReference type="InterPro" id="IPR003661">
    <property type="entry name" value="HisK_dim/P_dom"/>
</dbReference>
<dbReference type="SUPFAM" id="SSF55874">
    <property type="entry name" value="ATPase domain of HSP90 chaperone/DNA topoisomerase II/histidine kinase"/>
    <property type="match status" value="1"/>
</dbReference>
<keyword evidence="12" id="KW-0902">Two-component regulatory system</keyword>
<gene>
    <name evidence="18" type="ORF">HDF16_004022</name>
</gene>
<feature type="domain" description="HAMP" evidence="17">
    <location>
        <begin position="188"/>
        <end position="243"/>
    </location>
</feature>
<dbReference type="AlphaFoldDB" id="A0A7W8E5H0"/>
<dbReference type="Proteomes" id="UP000540989">
    <property type="component" value="Unassembled WGS sequence"/>
</dbReference>
<accession>A0A7W8E5H0</accession>
<reference evidence="18 19" key="1">
    <citation type="submission" date="2020-08" db="EMBL/GenBank/DDBJ databases">
        <title>Genomic Encyclopedia of Type Strains, Phase IV (KMG-V): Genome sequencing to study the core and pangenomes of soil and plant-associated prokaryotes.</title>
        <authorList>
            <person name="Whitman W."/>
        </authorList>
    </citation>
    <scope>NUCLEOTIDE SEQUENCE [LARGE SCALE GENOMIC DNA]</scope>
    <source>
        <strain evidence="18 19">M8UP14</strain>
    </source>
</reference>
<evidence type="ECO:0000256" key="10">
    <source>
        <dbReference type="ARBA" id="ARBA00022840"/>
    </source>
</evidence>
<dbReference type="InterPro" id="IPR050398">
    <property type="entry name" value="HssS/ArlS-like"/>
</dbReference>
<feature type="transmembrane region" description="Helical" evidence="15">
    <location>
        <begin position="21"/>
        <end position="43"/>
    </location>
</feature>
<evidence type="ECO:0000313" key="18">
    <source>
        <dbReference type="EMBL" id="MBB5059299.1"/>
    </source>
</evidence>
<feature type="region of interest" description="Disordered" evidence="14">
    <location>
        <begin position="470"/>
        <end position="493"/>
    </location>
</feature>
<evidence type="ECO:0000256" key="1">
    <source>
        <dbReference type="ARBA" id="ARBA00000085"/>
    </source>
</evidence>
<feature type="transmembrane region" description="Helical" evidence="15">
    <location>
        <begin position="133"/>
        <end position="152"/>
    </location>
</feature>
<comment type="catalytic activity">
    <reaction evidence="1">
        <text>ATP + protein L-histidine = ADP + protein N-phospho-L-histidine.</text>
        <dbReference type="EC" id="2.7.13.3"/>
    </reaction>
</comment>
<keyword evidence="4" id="KW-1003">Cell membrane</keyword>
<dbReference type="CDD" id="cd00082">
    <property type="entry name" value="HisKA"/>
    <property type="match status" value="1"/>
</dbReference>
<evidence type="ECO:0000256" key="11">
    <source>
        <dbReference type="ARBA" id="ARBA00022989"/>
    </source>
</evidence>
<organism evidence="18 19">
    <name type="scientific">Granulicella aggregans</name>
    <dbReference type="NCBI Taxonomy" id="474949"/>
    <lineage>
        <taxon>Bacteria</taxon>
        <taxon>Pseudomonadati</taxon>
        <taxon>Acidobacteriota</taxon>
        <taxon>Terriglobia</taxon>
        <taxon>Terriglobales</taxon>
        <taxon>Acidobacteriaceae</taxon>
        <taxon>Granulicella</taxon>
    </lineage>
</organism>
<dbReference type="InterPro" id="IPR005467">
    <property type="entry name" value="His_kinase_dom"/>
</dbReference>
<dbReference type="PROSITE" id="PS50109">
    <property type="entry name" value="HIS_KIN"/>
    <property type="match status" value="1"/>
</dbReference>
<keyword evidence="13 15" id="KW-0472">Membrane</keyword>
<evidence type="ECO:0000256" key="4">
    <source>
        <dbReference type="ARBA" id="ARBA00022475"/>
    </source>
</evidence>
<keyword evidence="9 18" id="KW-0418">Kinase</keyword>
<sequence>MLHHRHNRLGWLKARVPMYRLFITIFLWFWIAAWGIFATVFLINDLKGIRQVSAPSMYATIAPILAAEAVRTYEVGGAEAFDRFSQRDGYQNRRIFLLDGFYKDVLGASLTNEGLSVARAARNDQLVMLGNNIAAYKLVSASGRPYILLIYLRKSVRIALIEALWGRNLPYAVGLMLLVTVLCFALAYHIAAPIHSIQSTARKVAQGDLKARVPGRVAKRFDELSALAKDFDSMVDRLESLIEAQRSLLNSVSHELRSPLARINLVVAMLRERCAVDANDMLEHLDRDVARIDLLIGQLLALSRMESGLSSTEREDVDLVQLVEWTVADCNFETEASDKSVSFSARAECSIKNADPHALRSACENVIRNAVRFTQSGTNVEVVLDRDKLELLAILTIRDYGPGVPEAALSAIFQPFYRIEVEGQSPDGNGLGLTIAAEAIRLHGGTITASNLRPTGLEVTIRLPIDLGTARDETDPLDPAQLLELSPPTKHRA</sequence>
<dbReference type="GO" id="GO:0000155">
    <property type="term" value="F:phosphorelay sensor kinase activity"/>
    <property type="evidence" value="ECO:0007669"/>
    <property type="project" value="InterPro"/>
</dbReference>
<dbReference type="SUPFAM" id="SSF158472">
    <property type="entry name" value="HAMP domain-like"/>
    <property type="match status" value="1"/>
</dbReference>
<evidence type="ECO:0000259" key="16">
    <source>
        <dbReference type="PROSITE" id="PS50109"/>
    </source>
</evidence>
<feature type="domain" description="Histidine kinase" evidence="16">
    <location>
        <begin position="251"/>
        <end position="467"/>
    </location>
</feature>
<dbReference type="Pfam" id="PF00672">
    <property type="entry name" value="HAMP"/>
    <property type="match status" value="1"/>
</dbReference>
<proteinExistence type="predicted"/>
<evidence type="ECO:0000256" key="12">
    <source>
        <dbReference type="ARBA" id="ARBA00023012"/>
    </source>
</evidence>
<keyword evidence="10" id="KW-0067">ATP-binding</keyword>
<dbReference type="InterPro" id="IPR036890">
    <property type="entry name" value="HATPase_C_sf"/>
</dbReference>
<evidence type="ECO:0000256" key="7">
    <source>
        <dbReference type="ARBA" id="ARBA00022692"/>
    </source>
</evidence>
<evidence type="ECO:0000256" key="15">
    <source>
        <dbReference type="SAM" id="Phobius"/>
    </source>
</evidence>
<dbReference type="Gene3D" id="1.10.287.130">
    <property type="match status" value="1"/>
</dbReference>
<dbReference type="SMART" id="SM00304">
    <property type="entry name" value="HAMP"/>
    <property type="match status" value="1"/>
</dbReference>
<evidence type="ECO:0000256" key="14">
    <source>
        <dbReference type="SAM" id="MobiDB-lite"/>
    </source>
</evidence>
<dbReference type="SMART" id="SM00388">
    <property type="entry name" value="HisKA"/>
    <property type="match status" value="1"/>
</dbReference>
<dbReference type="PANTHER" id="PTHR45528">
    <property type="entry name" value="SENSOR HISTIDINE KINASE CPXA"/>
    <property type="match status" value="1"/>
</dbReference>
<dbReference type="Pfam" id="PF00512">
    <property type="entry name" value="HisKA"/>
    <property type="match status" value="1"/>
</dbReference>
<dbReference type="CDD" id="cd06225">
    <property type="entry name" value="HAMP"/>
    <property type="match status" value="1"/>
</dbReference>
<evidence type="ECO:0000259" key="17">
    <source>
        <dbReference type="PROSITE" id="PS50885"/>
    </source>
</evidence>
<dbReference type="Gene3D" id="3.30.565.10">
    <property type="entry name" value="Histidine kinase-like ATPase, C-terminal domain"/>
    <property type="match status" value="1"/>
</dbReference>
<dbReference type="InterPro" id="IPR003594">
    <property type="entry name" value="HATPase_dom"/>
</dbReference>
<dbReference type="EMBL" id="JACHIP010000005">
    <property type="protein sequence ID" value="MBB5059299.1"/>
    <property type="molecule type" value="Genomic_DNA"/>
</dbReference>
<dbReference type="Gene3D" id="6.10.340.10">
    <property type="match status" value="1"/>
</dbReference>